<dbReference type="AlphaFoldDB" id="A0A1X7M6T3"/>
<evidence type="ECO:0000256" key="4">
    <source>
        <dbReference type="ARBA" id="ARBA00023136"/>
    </source>
</evidence>
<dbReference type="SUPFAM" id="SSF103473">
    <property type="entry name" value="MFS general substrate transporter"/>
    <property type="match status" value="1"/>
</dbReference>
<keyword evidence="4 5" id="KW-0472">Membrane</keyword>
<organism evidence="6 7">
    <name type="scientific">Paraburkholderia susongensis</name>
    <dbReference type="NCBI Taxonomy" id="1515439"/>
    <lineage>
        <taxon>Bacteria</taxon>
        <taxon>Pseudomonadati</taxon>
        <taxon>Pseudomonadota</taxon>
        <taxon>Betaproteobacteria</taxon>
        <taxon>Burkholderiales</taxon>
        <taxon>Burkholderiaceae</taxon>
        <taxon>Paraburkholderia</taxon>
    </lineage>
</organism>
<dbReference type="EMBL" id="FXAT01000019">
    <property type="protein sequence ID" value="SMG61099.1"/>
    <property type="molecule type" value="Genomic_DNA"/>
</dbReference>
<dbReference type="InterPro" id="IPR036259">
    <property type="entry name" value="MFS_trans_sf"/>
</dbReference>
<dbReference type="InterPro" id="IPR051337">
    <property type="entry name" value="OPA_Antiporter"/>
</dbReference>
<dbReference type="Proteomes" id="UP000193228">
    <property type="component" value="Unassembled WGS sequence"/>
</dbReference>
<feature type="transmembrane region" description="Helical" evidence="5">
    <location>
        <begin position="52"/>
        <end position="72"/>
    </location>
</feature>
<comment type="subcellular location">
    <subcellularLocation>
        <location evidence="1">Endomembrane system</location>
        <topology evidence="1">Multi-pass membrane protein</topology>
    </subcellularLocation>
</comment>
<feature type="transmembrane region" description="Helical" evidence="5">
    <location>
        <begin position="92"/>
        <end position="112"/>
    </location>
</feature>
<dbReference type="PANTHER" id="PTHR43826">
    <property type="entry name" value="GLUCOSE-6-PHOSPHATE EXCHANGER SLC37A4"/>
    <property type="match status" value="1"/>
</dbReference>
<reference evidence="7" key="1">
    <citation type="submission" date="2017-04" db="EMBL/GenBank/DDBJ databases">
        <authorList>
            <person name="Varghese N."/>
            <person name="Submissions S."/>
        </authorList>
    </citation>
    <scope>NUCLEOTIDE SEQUENCE [LARGE SCALE GENOMIC DNA]</scope>
    <source>
        <strain evidence="7">LMG 29540</strain>
    </source>
</reference>
<evidence type="ECO:0000256" key="5">
    <source>
        <dbReference type="SAM" id="Phobius"/>
    </source>
</evidence>
<keyword evidence="2 5" id="KW-0812">Transmembrane</keyword>
<evidence type="ECO:0000256" key="2">
    <source>
        <dbReference type="ARBA" id="ARBA00022692"/>
    </source>
</evidence>
<sequence length="141" mass="15335">MPLAIISMAGIFCALLFYRESSTLTGVTIACGVIGCLIYVPVFLASVQSMEVVPSFAVGSAVGLRGFMSYVVGSTLGTAIMGKLMDVYGWSVSFYMLFGGTILCIIFCMLAHRGTLELEAKKQIEHDQQTRRENLRCERGT</sequence>
<dbReference type="GO" id="GO:0035435">
    <property type="term" value="P:phosphate ion transmembrane transport"/>
    <property type="evidence" value="ECO:0007669"/>
    <property type="project" value="TreeGrafter"/>
</dbReference>
<accession>A0A1X7M6T3</accession>
<evidence type="ECO:0008006" key="8">
    <source>
        <dbReference type="Google" id="ProtNLM"/>
    </source>
</evidence>
<dbReference type="GO" id="GO:0005886">
    <property type="term" value="C:plasma membrane"/>
    <property type="evidence" value="ECO:0007669"/>
    <property type="project" value="TreeGrafter"/>
</dbReference>
<dbReference type="GO" id="GO:0061513">
    <property type="term" value="F:glucose 6-phosphate:phosphate antiporter activity"/>
    <property type="evidence" value="ECO:0007669"/>
    <property type="project" value="TreeGrafter"/>
</dbReference>
<keyword evidence="7" id="KW-1185">Reference proteome</keyword>
<protein>
    <recommendedName>
        <fullName evidence="8">Major Facilitator Superfamily protein</fullName>
    </recommendedName>
</protein>
<feature type="transmembrane region" description="Helical" evidence="5">
    <location>
        <begin position="24"/>
        <end position="45"/>
    </location>
</feature>
<proteinExistence type="predicted"/>
<name>A0A1X7M6T3_9BURK</name>
<gene>
    <name evidence="6" type="ORF">SAMN06265784_11961</name>
</gene>
<evidence type="ECO:0000313" key="6">
    <source>
        <dbReference type="EMBL" id="SMG61099.1"/>
    </source>
</evidence>
<dbReference type="GO" id="GO:0012505">
    <property type="term" value="C:endomembrane system"/>
    <property type="evidence" value="ECO:0007669"/>
    <property type="project" value="UniProtKB-SubCell"/>
</dbReference>
<dbReference type="PANTHER" id="PTHR43826:SF6">
    <property type="entry name" value="GLYCEROL-3-PHOSPHATE TRANSPORTER"/>
    <property type="match status" value="1"/>
</dbReference>
<evidence type="ECO:0000256" key="1">
    <source>
        <dbReference type="ARBA" id="ARBA00004127"/>
    </source>
</evidence>
<dbReference type="Gene3D" id="1.20.1250.20">
    <property type="entry name" value="MFS general substrate transporter like domains"/>
    <property type="match status" value="1"/>
</dbReference>
<evidence type="ECO:0000313" key="7">
    <source>
        <dbReference type="Proteomes" id="UP000193228"/>
    </source>
</evidence>
<evidence type="ECO:0000256" key="3">
    <source>
        <dbReference type="ARBA" id="ARBA00022989"/>
    </source>
</evidence>
<keyword evidence="3 5" id="KW-1133">Transmembrane helix</keyword>